<comment type="function">
    <text evidence="1">Involved in DNA recombination.</text>
</comment>
<evidence type="ECO:0000313" key="8">
    <source>
        <dbReference type="Proteomes" id="UP000226429"/>
    </source>
</evidence>
<evidence type="ECO:0000256" key="6">
    <source>
        <dbReference type="SAM" id="Phobius"/>
    </source>
</evidence>
<evidence type="ECO:0000256" key="1">
    <source>
        <dbReference type="ARBA" id="ARBA00003416"/>
    </source>
</evidence>
<dbReference type="AlphaFoldDB" id="A0A370CIY1"/>
<evidence type="ECO:0000256" key="5">
    <source>
        <dbReference type="SAM" id="Coils"/>
    </source>
</evidence>
<proteinExistence type="inferred from homology"/>
<organism evidence="7 8">
    <name type="scientific">Candidatus Aquirickettsiella gammari</name>
    <dbReference type="NCBI Taxonomy" id="2016198"/>
    <lineage>
        <taxon>Bacteria</taxon>
        <taxon>Pseudomonadati</taxon>
        <taxon>Pseudomonadota</taxon>
        <taxon>Gammaproteobacteria</taxon>
        <taxon>Legionellales</taxon>
        <taxon>Coxiellaceae</taxon>
        <taxon>Candidatus Aquirickettsiella</taxon>
    </lineage>
</organism>
<keyword evidence="6" id="KW-0812">Transmembrane</keyword>
<keyword evidence="6" id="KW-1133">Transmembrane helix</keyword>
<reference evidence="7 8" key="1">
    <citation type="journal article" date="2017" name="Int. J. Syst. Evol. Microbiol.">
        <title>Aquarickettsiella crustaci n. gen. n. sp. (Gammaproteobacteria: Legionellales: Coxiellaceae); a bacterial pathogen of the freshwater crustacean: Gammarus fossarum (Malacostraca: Amphipoda).</title>
        <authorList>
            <person name="Bojko J."/>
            <person name="Dunn A.M."/>
            <person name="Stebbing P.D."/>
            <person name="Van Aerle R."/>
            <person name="Bacela-Spychalska K."/>
            <person name="Bean T.P."/>
            <person name="Stentiford G.D."/>
        </authorList>
    </citation>
    <scope>NUCLEOTIDE SEQUENCE [LARGE SCALE GENOMIC DNA]</scope>
    <source>
        <strain evidence="7">RA15029</strain>
    </source>
</reference>
<reference evidence="7 8" key="2">
    <citation type="journal article" date="2018" name="J. Invertebr. Pathol.">
        <title>'Candidatus Aquirickettsiella gammari' (Gammaproteobacteria: Legionellales: Coxiellaceae): A bacterial pathogen of the freshwater crustacean Gammarus fossarum (Malacostraca: Amphipoda).</title>
        <authorList>
            <person name="Bojko J."/>
            <person name="Dunn A.M."/>
            <person name="Stebbing P.D."/>
            <person name="van Aerle R."/>
            <person name="Bacela-Spychalska K."/>
            <person name="Bean T.P."/>
            <person name="Urrutia A."/>
            <person name="Stentiford G.D."/>
        </authorList>
    </citation>
    <scope>NUCLEOTIDE SEQUENCE [LARGE SCALE GENOMIC DNA]</scope>
    <source>
        <strain evidence="7">RA15029</strain>
    </source>
</reference>
<protein>
    <submittedName>
        <fullName evidence="7">DNA recombination protein RmuC</fullName>
    </submittedName>
</protein>
<dbReference type="Pfam" id="PF02646">
    <property type="entry name" value="RmuC"/>
    <property type="match status" value="1"/>
</dbReference>
<dbReference type="EMBL" id="NMOS02000003">
    <property type="protein sequence ID" value="RDH40819.1"/>
    <property type="molecule type" value="Genomic_DNA"/>
</dbReference>
<comment type="similarity">
    <text evidence="2">Belongs to the RmuC family.</text>
</comment>
<name>A0A370CIY1_9COXI</name>
<feature type="transmembrane region" description="Helical" evidence="6">
    <location>
        <begin position="6"/>
        <end position="25"/>
    </location>
</feature>
<dbReference type="PANTHER" id="PTHR30563:SF0">
    <property type="entry name" value="DNA RECOMBINATION PROTEIN RMUC"/>
    <property type="match status" value="1"/>
</dbReference>
<dbReference type="InterPro" id="IPR003798">
    <property type="entry name" value="DNA_recombination_RmuC"/>
</dbReference>
<keyword evidence="6" id="KW-0472">Membrane</keyword>
<evidence type="ECO:0000256" key="3">
    <source>
        <dbReference type="ARBA" id="ARBA00023054"/>
    </source>
</evidence>
<dbReference type="PANTHER" id="PTHR30563">
    <property type="entry name" value="DNA RECOMBINATION PROTEIN RMUC"/>
    <property type="match status" value="1"/>
</dbReference>
<keyword evidence="8" id="KW-1185">Reference proteome</keyword>
<gene>
    <name evidence="7" type="ORF">CFE62_001420</name>
</gene>
<keyword evidence="3 5" id="KW-0175">Coiled coil</keyword>
<comment type="caution">
    <text evidence="7">The sequence shown here is derived from an EMBL/GenBank/DDBJ whole genome shotgun (WGS) entry which is preliminary data.</text>
</comment>
<evidence type="ECO:0000256" key="2">
    <source>
        <dbReference type="ARBA" id="ARBA00009840"/>
    </source>
</evidence>
<evidence type="ECO:0000256" key="4">
    <source>
        <dbReference type="ARBA" id="ARBA00023172"/>
    </source>
</evidence>
<feature type="coiled-coil region" evidence="5">
    <location>
        <begin position="66"/>
        <end position="112"/>
    </location>
</feature>
<accession>A0A370CIY1</accession>
<dbReference type="GO" id="GO:0006310">
    <property type="term" value="P:DNA recombination"/>
    <property type="evidence" value="ECO:0007669"/>
    <property type="project" value="UniProtKB-KW"/>
</dbReference>
<dbReference type="Proteomes" id="UP000226429">
    <property type="component" value="Unassembled WGS sequence"/>
</dbReference>
<keyword evidence="4" id="KW-0233">DNA recombination</keyword>
<sequence length="400" mass="45901">MPLYFIYITLGLLTSLVAFTLLHFYKLERQHDKLVQIESRWTDINRLLNQLHDSRISDQRSTAESKEQLLRELNSYRQQFDQHQIGSLKLLQDSLQQGLQHISQRMDKLTENTQEKLLSISGQVEKRLFDGFAQTTATFTDVVKRLALIDEAQKRITELSNNVVNLQHILADKRSRGVFGEVQLNALIENVLPKKNYSLQHTLSNGKRVDCLLLLPSPTGSIAIDAKFPLEGFRKLTDIDLPKSEQRAAATQFRQDIRHHIQAVASKYIIPGETSEGALLFIPAEAVFAEIHAHYYDLVEEAQRQRVWLVSPTTMMAVLTTSGAILKDAATREQIHLIQDHLNLLSKDFSRFKQRMDHLFRHIQQAYSDIQEAKTSADKITSRFEKIEKVELTSSTLECQ</sequence>
<dbReference type="Gene3D" id="1.20.1260.80">
    <property type="match status" value="1"/>
</dbReference>
<evidence type="ECO:0000313" key="7">
    <source>
        <dbReference type="EMBL" id="RDH40819.1"/>
    </source>
</evidence>